<comment type="subcellular location">
    <subcellularLocation>
        <location evidence="1">Endomembrane system</location>
        <topology evidence="1">Multi-pass membrane protein</topology>
    </subcellularLocation>
</comment>
<accession>A0ABN8LYH5</accession>
<keyword evidence="9" id="KW-1185">Reference proteome</keyword>
<dbReference type="Pfam" id="PF10277">
    <property type="entry name" value="Frag1"/>
    <property type="match status" value="1"/>
</dbReference>
<dbReference type="PANTHER" id="PTHR21324:SF2">
    <property type="entry name" value="EG:22E5.9 PROTEIN"/>
    <property type="match status" value="1"/>
</dbReference>
<name>A0ABN8LYH5_9CNID</name>
<comment type="caution">
    <text evidence="8">The sequence shown here is derived from an EMBL/GenBank/DDBJ whole genome shotgun (WGS) entry which is preliminary data.</text>
</comment>
<evidence type="ECO:0000256" key="6">
    <source>
        <dbReference type="SAM" id="Phobius"/>
    </source>
</evidence>
<feature type="transmembrane region" description="Helical" evidence="6">
    <location>
        <begin position="220"/>
        <end position="240"/>
    </location>
</feature>
<dbReference type="EMBL" id="CALNXI010000194">
    <property type="protein sequence ID" value="CAH3021766.1"/>
    <property type="molecule type" value="Genomic_DNA"/>
</dbReference>
<sequence length="272" mass="30382">MMCGRCGLGFVPVALALFSLATFVITYIISRLRNDTSWFPAISDTADHSPESNVFGFLFNMCAAVALLTTFIRYLQLRHDADWNERDRQLLIKLNKVAMLFGVLSSLGACIVANFQEDAVAFVHIIGALMVFLCGIVYSWIQSLISYKMKVCGLITSTLLVLRLLLTIGATVFFIACAAATSYASKDWVRYHASGTTYPQRWDPNDKNYIHHVVGDVSEWLTALMLLGFMASFFGEFRFVKMKIVVSRRTQQSVPLATGMGSDDPLYTSLYV</sequence>
<evidence type="ECO:0000256" key="2">
    <source>
        <dbReference type="ARBA" id="ARBA00006565"/>
    </source>
</evidence>
<feature type="transmembrane region" description="Helical" evidence="6">
    <location>
        <begin position="97"/>
        <end position="115"/>
    </location>
</feature>
<feature type="transmembrane region" description="Helical" evidence="6">
    <location>
        <begin position="7"/>
        <end position="29"/>
    </location>
</feature>
<evidence type="ECO:0000313" key="8">
    <source>
        <dbReference type="EMBL" id="CAH3021766.1"/>
    </source>
</evidence>
<gene>
    <name evidence="8" type="ORF">PEVE_00012704</name>
</gene>
<feature type="transmembrane region" description="Helical" evidence="6">
    <location>
        <begin position="161"/>
        <end position="184"/>
    </location>
</feature>
<dbReference type="InterPro" id="IPR050911">
    <property type="entry name" value="DRAM/TMEM150_Autophagy_Mod"/>
</dbReference>
<proteinExistence type="inferred from homology"/>
<feature type="transmembrane region" description="Helical" evidence="6">
    <location>
        <begin position="121"/>
        <end position="141"/>
    </location>
</feature>
<organism evidence="8 9">
    <name type="scientific">Porites evermanni</name>
    <dbReference type="NCBI Taxonomy" id="104178"/>
    <lineage>
        <taxon>Eukaryota</taxon>
        <taxon>Metazoa</taxon>
        <taxon>Cnidaria</taxon>
        <taxon>Anthozoa</taxon>
        <taxon>Hexacorallia</taxon>
        <taxon>Scleractinia</taxon>
        <taxon>Fungiina</taxon>
        <taxon>Poritidae</taxon>
        <taxon>Porites</taxon>
    </lineage>
</organism>
<dbReference type="Proteomes" id="UP001159427">
    <property type="component" value="Unassembled WGS sequence"/>
</dbReference>
<protein>
    <recommendedName>
        <fullName evidence="7">CWH43-like N-terminal domain-containing protein</fullName>
    </recommendedName>
</protein>
<evidence type="ECO:0000313" key="9">
    <source>
        <dbReference type="Proteomes" id="UP001159427"/>
    </source>
</evidence>
<evidence type="ECO:0000256" key="1">
    <source>
        <dbReference type="ARBA" id="ARBA00004127"/>
    </source>
</evidence>
<comment type="similarity">
    <text evidence="2">Belongs to the DRAM/TMEM150 family.</text>
</comment>
<evidence type="ECO:0000256" key="4">
    <source>
        <dbReference type="ARBA" id="ARBA00022989"/>
    </source>
</evidence>
<dbReference type="InterPro" id="IPR019402">
    <property type="entry name" value="CWH43_N"/>
</dbReference>
<feature type="transmembrane region" description="Helical" evidence="6">
    <location>
        <begin position="54"/>
        <end position="76"/>
    </location>
</feature>
<evidence type="ECO:0000256" key="3">
    <source>
        <dbReference type="ARBA" id="ARBA00022692"/>
    </source>
</evidence>
<reference evidence="8 9" key="1">
    <citation type="submission" date="2022-05" db="EMBL/GenBank/DDBJ databases">
        <authorList>
            <consortium name="Genoscope - CEA"/>
            <person name="William W."/>
        </authorList>
    </citation>
    <scope>NUCLEOTIDE SEQUENCE [LARGE SCALE GENOMIC DNA]</scope>
</reference>
<feature type="domain" description="CWH43-like N-terminal" evidence="7">
    <location>
        <begin position="9"/>
        <end position="238"/>
    </location>
</feature>
<keyword evidence="3 6" id="KW-0812">Transmembrane</keyword>
<evidence type="ECO:0000256" key="5">
    <source>
        <dbReference type="ARBA" id="ARBA00023136"/>
    </source>
</evidence>
<dbReference type="PANTHER" id="PTHR21324">
    <property type="entry name" value="FASTING-INDUCIBLE INTEGRAL MEMBRANE PROTEIN TM6P1-RELATED"/>
    <property type="match status" value="1"/>
</dbReference>
<keyword evidence="4 6" id="KW-1133">Transmembrane helix</keyword>
<keyword evidence="5 6" id="KW-0472">Membrane</keyword>
<evidence type="ECO:0000259" key="7">
    <source>
        <dbReference type="Pfam" id="PF10277"/>
    </source>
</evidence>